<keyword evidence="6" id="KW-0732">Signal</keyword>
<evidence type="ECO:0000256" key="3">
    <source>
        <dbReference type="ARBA" id="ARBA00022692"/>
    </source>
</evidence>
<feature type="signal peptide" evidence="6">
    <location>
        <begin position="1"/>
        <end position="20"/>
    </location>
</feature>
<dbReference type="Proteomes" id="UP001515480">
    <property type="component" value="Unassembled WGS sequence"/>
</dbReference>
<feature type="domain" description="FIST" evidence="7">
    <location>
        <begin position="71"/>
        <end position="265"/>
    </location>
</feature>
<evidence type="ECO:0000313" key="10">
    <source>
        <dbReference type="Proteomes" id="UP001515480"/>
    </source>
</evidence>
<feature type="domain" description="FIST C-domain" evidence="8">
    <location>
        <begin position="266"/>
        <end position="426"/>
    </location>
</feature>
<dbReference type="EMBL" id="JBGBPQ010000001">
    <property type="protein sequence ID" value="KAL1529260.1"/>
    <property type="molecule type" value="Genomic_DNA"/>
</dbReference>
<keyword evidence="3" id="KW-0812">Transmembrane</keyword>
<dbReference type="SMART" id="SM00897">
    <property type="entry name" value="FIST"/>
    <property type="match status" value="1"/>
</dbReference>
<dbReference type="Pfam" id="PF08495">
    <property type="entry name" value="FIST"/>
    <property type="match status" value="1"/>
</dbReference>
<name>A0AB34K4T0_PRYPA</name>
<evidence type="ECO:0000256" key="1">
    <source>
        <dbReference type="ARBA" id="ARBA00004651"/>
    </source>
</evidence>
<evidence type="ECO:0000256" key="4">
    <source>
        <dbReference type="ARBA" id="ARBA00022989"/>
    </source>
</evidence>
<dbReference type="AlphaFoldDB" id="A0AB34K4T0"/>
<proteinExistence type="predicted"/>
<comment type="subcellular location">
    <subcellularLocation>
        <location evidence="1">Cell membrane</location>
        <topology evidence="1">Multi-pass membrane protein</topology>
    </subcellularLocation>
</comment>
<dbReference type="SMART" id="SM01204">
    <property type="entry name" value="FIST_C"/>
    <property type="match status" value="1"/>
</dbReference>
<feature type="chain" id="PRO_5044289459" description="FIST C-domain domain-containing protein" evidence="6">
    <location>
        <begin position="21"/>
        <end position="461"/>
    </location>
</feature>
<keyword evidence="2" id="KW-1003">Cell membrane</keyword>
<dbReference type="PIRSF" id="PIRSF018953">
    <property type="entry name" value="UCP018953"/>
    <property type="match status" value="1"/>
</dbReference>
<evidence type="ECO:0008006" key="11">
    <source>
        <dbReference type="Google" id="ProtNLM"/>
    </source>
</evidence>
<dbReference type="PANTHER" id="PTHR14939:SF5">
    <property type="entry name" value="F-BOX ONLY PROTEIN 22"/>
    <property type="match status" value="1"/>
</dbReference>
<evidence type="ECO:0000259" key="8">
    <source>
        <dbReference type="SMART" id="SM01204"/>
    </source>
</evidence>
<reference evidence="9 10" key="1">
    <citation type="journal article" date="2024" name="Science">
        <title>Giant polyketide synthase enzymes in the biosynthesis of giant marine polyether toxins.</title>
        <authorList>
            <person name="Fallon T.R."/>
            <person name="Shende V.V."/>
            <person name="Wierzbicki I.H."/>
            <person name="Pendleton A.L."/>
            <person name="Watervoot N.F."/>
            <person name="Auber R.P."/>
            <person name="Gonzalez D.J."/>
            <person name="Wisecaver J.H."/>
            <person name="Moore B.S."/>
        </authorList>
    </citation>
    <scope>NUCLEOTIDE SEQUENCE [LARGE SCALE GENOMIC DNA]</scope>
    <source>
        <strain evidence="9 10">12B1</strain>
    </source>
</reference>
<dbReference type="InterPro" id="IPR019494">
    <property type="entry name" value="FIST_C"/>
</dbReference>
<dbReference type="PANTHER" id="PTHR14939">
    <property type="entry name" value="F-BOX ONLY PROTEIN 22"/>
    <property type="match status" value="1"/>
</dbReference>
<evidence type="ECO:0000259" key="7">
    <source>
        <dbReference type="SMART" id="SM00897"/>
    </source>
</evidence>
<evidence type="ECO:0000256" key="6">
    <source>
        <dbReference type="SAM" id="SignalP"/>
    </source>
</evidence>
<dbReference type="InterPro" id="IPR016741">
    <property type="entry name" value="UCP018953"/>
</dbReference>
<accession>A0AB34K4T0</accession>
<keyword evidence="10" id="KW-1185">Reference proteome</keyword>
<gene>
    <name evidence="9" type="ORF">AB1Y20_000214</name>
</gene>
<protein>
    <recommendedName>
        <fullName evidence="11">FIST C-domain domain-containing protein</fullName>
    </recommendedName>
</protein>
<dbReference type="InterPro" id="IPR013702">
    <property type="entry name" value="FIST_domain_N"/>
</dbReference>
<evidence type="ECO:0000313" key="9">
    <source>
        <dbReference type="EMBL" id="KAL1529260.1"/>
    </source>
</evidence>
<evidence type="ECO:0000256" key="5">
    <source>
        <dbReference type="ARBA" id="ARBA00023136"/>
    </source>
</evidence>
<dbReference type="Pfam" id="PF10442">
    <property type="entry name" value="FIST_C"/>
    <property type="match status" value="1"/>
</dbReference>
<dbReference type="GO" id="GO:0005886">
    <property type="term" value="C:plasma membrane"/>
    <property type="evidence" value="ECO:0007669"/>
    <property type="project" value="UniProtKB-SubCell"/>
</dbReference>
<keyword evidence="5" id="KW-0472">Membrane</keyword>
<keyword evidence="4" id="KW-1133">Transmembrane helix</keyword>
<comment type="caution">
    <text evidence="9">The sequence shown here is derived from an EMBL/GenBank/DDBJ whole genome shotgun (WGS) entry which is preliminary data.</text>
</comment>
<sequence length="461" mass="48486">MKRAAIMRPWVGAMLAVAAGRVGPLRGALPSMSVTQLPWRSSLARVPELGDWKAPLDAALKGLDWGRSLPRPDVALLVIPRAYTLSLQEACAIVARTLSPAVCVGVIGAGAIGGHEEVDSEPALCVTAGTFPAKTTVTPFVLTRERMPLWSQLAPGDGARPAFLLLADPFSAISQAAAALDEAYPASVVAGGLSCPSSDSAPSLALYTRGARCRALPIGSVVGLCIRGPHTEVHTVCAQGAAPVGPAFEVTKARNNLVLELGGRPAVERLTEVARSLEGDKRTLALLRRKAGGRDCGGAAEGEGDAMKDERDFLIRQVLGSEASGGIYIGDAVRVGMQLRFHVRDELAAQEDLKAVLGRYKLQRQFSGRFTKAGAPVQPLASFQFSCNGRGSNMYSKPNFDLNTFRELVSDVPTGGFFCNGELAPVGASGLDASPSPAPRPTHLHGFTSVWALIYDTTPEA</sequence>
<organism evidence="9 10">
    <name type="scientific">Prymnesium parvum</name>
    <name type="common">Toxic golden alga</name>
    <dbReference type="NCBI Taxonomy" id="97485"/>
    <lineage>
        <taxon>Eukaryota</taxon>
        <taxon>Haptista</taxon>
        <taxon>Haptophyta</taxon>
        <taxon>Prymnesiophyceae</taxon>
        <taxon>Prymnesiales</taxon>
        <taxon>Prymnesiaceae</taxon>
        <taxon>Prymnesium</taxon>
    </lineage>
</organism>
<evidence type="ECO:0000256" key="2">
    <source>
        <dbReference type="ARBA" id="ARBA00022475"/>
    </source>
</evidence>